<gene>
    <name evidence="5" type="ORF">B9Z65_4094</name>
</gene>
<feature type="repeat" description="ANK" evidence="3">
    <location>
        <begin position="647"/>
        <end position="679"/>
    </location>
</feature>
<keyword evidence="2 3" id="KW-0040">ANK repeat</keyword>
<evidence type="ECO:0000256" key="4">
    <source>
        <dbReference type="SAM" id="MobiDB-lite"/>
    </source>
</evidence>
<dbReference type="Pfam" id="PF00023">
    <property type="entry name" value="Ank"/>
    <property type="match status" value="1"/>
</dbReference>
<dbReference type="EMBL" id="NHZQ01000335">
    <property type="protein sequence ID" value="PSK42180.1"/>
    <property type="molecule type" value="Genomic_DNA"/>
</dbReference>
<proteinExistence type="predicted"/>
<feature type="region of interest" description="Disordered" evidence="4">
    <location>
        <begin position="246"/>
        <end position="270"/>
    </location>
</feature>
<dbReference type="InterPro" id="IPR002110">
    <property type="entry name" value="Ankyrin_rpt"/>
</dbReference>
<dbReference type="InterPro" id="IPR036770">
    <property type="entry name" value="Ankyrin_rpt-contain_sf"/>
</dbReference>
<dbReference type="PROSITE" id="PS50088">
    <property type="entry name" value="ANK_REPEAT"/>
    <property type="match status" value="2"/>
</dbReference>
<dbReference type="PANTHER" id="PTHR24198:SF165">
    <property type="entry name" value="ANKYRIN REPEAT-CONTAINING PROTEIN-RELATED"/>
    <property type="match status" value="1"/>
</dbReference>
<dbReference type="OrthoDB" id="539213at2759"/>
<comment type="caution">
    <text evidence="5">The sequence shown here is derived from an EMBL/GenBank/DDBJ whole genome shotgun (WGS) entry which is preliminary data.</text>
</comment>
<dbReference type="AlphaFoldDB" id="A0A2P7Z1T7"/>
<protein>
    <submittedName>
        <fullName evidence="5">Uncharacterized protein</fullName>
    </submittedName>
</protein>
<dbReference type="SMART" id="SM00248">
    <property type="entry name" value="ANK"/>
    <property type="match status" value="5"/>
</dbReference>
<feature type="region of interest" description="Disordered" evidence="4">
    <location>
        <begin position="505"/>
        <end position="537"/>
    </location>
</feature>
<evidence type="ECO:0000313" key="5">
    <source>
        <dbReference type="EMBL" id="PSK42180.1"/>
    </source>
</evidence>
<dbReference type="PANTHER" id="PTHR24198">
    <property type="entry name" value="ANKYRIN REPEAT AND PROTEIN KINASE DOMAIN-CONTAINING PROTEIN"/>
    <property type="match status" value="1"/>
</dbReference>
<feature type="region of interest" description="Disordered" evidence="4">
    <location>
        <begin position="800"/>
        <end position="849"/>
    </location>
</feature>
<evidence type="ECO:0000256" key="3">
    <source>
        <dbReference type="PROSITE-ProRule" id="PRU00023"/>
    </source>
</evidence>
<dbReference type="SUPFAM" id="SSF48403">
    <property type="entry name" value="Ankyrin repeat"/>
    <property type="match status" value="1"/>
</dbReference>
<reference evidence="5 6" key="1">
    <citation type="submission" date="2017-05" db="EMBL/GenBank/DDBJ databases">
        <title>Draft genome sequence of Elsinoe australis.</title>
        <authorList>
            <person name="Cheng Q."/>
        </authorList>
    </citation>
    <scope>NUCLEOTIDE SEQUENCE [LARGE SCALE GENOMIC DNA]</scope>
    <source>
        <strain evidence="5 6">NL1</strain>
    </source>
</reference>
<name>A0A2P7Z1T7_9PEZI</name>
<accession>A0A2P7Z1T7</accession>
<dbReference type="Pfam" id="PF12796">
    <property type="entry name" value="Ank_2"/>
    <property type="match status" value="1"/>
</dbReference>
<sequence>MEAFGVAASAIQLADIAFRLCQNLADFVNNARTADTAAKELRDKVQSLYNTIETVKTVISLRDESPNHQPLSGEEKRVRKTLKKDILVCSRVLEQFDVSLKGLLRDPNHPAWLGKTLVQLQLDKRGAVIRRLEAFIDARLQMMQVSLACLNVLMNAINHRHLHDLCFQIGKSQGNIKLLKQVRSSTRSQTGNEAASSAEDSAIDVSELEKVDLMMAEDEENEEKEFRILIAEASEVYRAGSLKAYSEPRSETNSTSTMEAPVDSRSFSPSALPQQLDPVAVASPSVLSLESHDPIRADPTPGFDDTTHIEPLEALIERLSQQAHDDMQRAWYNQAEQHQREAIALLQERHVGHNKPFDNHEEMQTTLADILEYQKKHEAAQSIRHALLRGETDFAPAQALPFKPFTDSFPDPARALKSAVQYHSLARGNHDRYQYNKDHKMDTEHLLEVAERDAKRAFKLRRHFTTISDHTFLSTVELLLKIYDAQEKTIYHDVYWRLYMATGPASSPSMQSVSPRSSFSHRESIRAGTPLRPSTTAISDRNLDLQLEKSRADSAQGGDPLYETYTCVAGAVDDSKIHLDPQAAKIELRRAVRHGDARSVSTLLERSGQPPALVTLALLDATRRGNHHIVQLLLEKKDAKPDVMDESKQCALHIAAQYGHLNIVQLLLNARANANIAGADGWTAIHFAIHGQQERVLHTLLHNPCKANVDAKNAYGDTGLHAAAEHGEFRLADTLLRAGADSSIRNNGELTPLEVAIENRKDHFVKAWLAVPYPCDVDWSKCPSATQYMRDLVSRHLAGQSTESITDMSPRSPHLSASPRTRHSESFSSNASSSPSSTRRRVSRLFSRS</sequence>
<dbReference type="Proteomes" id="UP000243723">
    <property type="component" value="Unassembled WGS sequence"/>
</dbReference>
<evidence type="ECO:0000313" key="6">
    <source>
        <dbReference type="Proteomes" id="UP000243723"/>
    </source>
</evidence>
<keyword evidence="1" id="KW-0677">Repeat</keyword>
<feature type="repeat" description="ANK" evidence="3">
    <location>
        <begin position="715"/>
        <end position="747"/>
    </location>
</feature>
<evidence type="ECO:0000256" key="1">
    <source>
        <dbReference type="ARBA" id="ARBA00022737"/>
    </source>
</evidence>
<keyword evidence="6" id="KW-1185">Reference proteome</keyword>
<feature type="compositionally biased region" description="Low complexity" evidence="4">
    <location>
        <begin position="505"/>
        <end position="518"/>
    </location>
</feature>
<feature type="compositionally biased region" description="Polar residues" evidence="4">
    <location>
        <begin position="800"/>
        <end position="809"/>
    </location>
</feature>
<dbReference type="PROSITE" id="PS50297">
    <property type="entry name" value="ANK_REP_REGION"/>
    <property type="match status" value="2"/>
</dbReference>
<feature type="compositionally biased region" description="Low complexity" evidence="4">
    <location>
        <begin position="826"/>
        <end position="837"/>
    </location>
</feature>
<organism evidence="5 6">
    <name type="scientific">Elsinoe australis</name>
    <dbReference type="NCBI Taxonomy" id="40998"/>
    <lineage>
        <taxon>Eukaryota</taxon>
        <taxon>Fungi</taxon>
        <taxon>Dikarya</taxon>
        <taxon>Ascomycota</taxon>
        <taxon>Pezizomycotina</taxon>
        <taxon>Dothideomycetes</taxon>
        <taxon>Dothideomycetidae</taxon>
        <taxon>Myriangiales</taxon>
        <taxon>Elsinoaceae</taxon>
        <taxon>Elsinoe</taxon>
    </lineage>
</organism>
<dbReference type="Gene3D" id="1.25.40.20">
    <property type="entry name" value="Ankyrin repeat-containing domain"/>
    <property type="match status" value="2"/>
</dbReference>
<dbReference type="STRING" id="40998.A0A2P7Z1T7"/>
<evidence type="ECO:0000256" key="2">
    <source>
        <dbReference type="ARBA" id="ARBA00023043"/>
    </source>
</evidence>